<keyword evidence="3" id="KW-1185">Reference proteome</keyword>
<sequence>MAESEENSSKRHANEGSVAQEERTRSENYTEEEKGARDDFFKSNEDGGDMKEFAIITCLNYHLPEKYAEEKMSPEIVQSRILPTPSEIKMNFLTGFVPFQVTRDDKIKKLERDLVEMVAIKKDCRVVVKDIVPSRVLVEFGVVGCDATIINHDGVGIGEFSPNFGVGDGGGRYSPNVGGGGGEIFSPINEEFRCPSETPFTVGETSFVGASTSKIKRQHVDGYKRINSQKTMNIKDMLKHKSEIKKLYTMHRFNYVYFDIMLDMDKWWEDYQQLQTTTTTSEMSTSSCSCLQQLLQATVANNNYSCLQQLLQKVQQLL</sequence>
<gene>
    <name evidence="2" type="ORF">HAX54_047876</name>
</gene>
<protein>
    <submittedName>
        <fullName evidence="2">Uncharacterized protein</fullName>
    </submittedName>
</protein>
<feature type="compositionally biased region" description="Basic and acidic residues" evidence="1">
    <location>
        <begin position="7"/>
        <end position="43"/>
    </location>
</feature>
<proteinExistence type="predicted"/>
<dbReference type="EMBL" id="JACEIK010000781">
    <property type="protein sequence ID" value="MCD7462159.1"/>
    <property type="molecule type" value="Genomic_DNA"/>
</dbReference>
<organism evidence="2 3">
    <name type="scientific">Datura stramonium</name>
    <name type="common">Jimsonweed</name>
    <name type="synonym">Common thornapple</name>
    <dbReference type="NCBI Taxonomy" id="4076"/>
    <lineage>
        <taxon>Eukaryota</taxon>
        <taxon>Viridiplantae</taxon>
        <taxon>Streptophyta</taxon>
        <taxon>Embryophyta</taxon>
        <taxon>Tracheophyta</taxon>
        <taxon>Spermatophyta</taxon>
        <taxon>Magnoliopsida</taxon>
        <taxon>eudicotyledons</taxon>
        <taxon>Gunneridae</taxon>
        <taxon>Pentapetalae</taxon>
        <taxon>asterids</taxon>
        <taxon>lamiids</taxon>
        <taxon>Solanales</taxon>
        <taxon>Solanaceae</taxon>
        <taxon>Solanoideae</taxon>
        <taxon>Datureae</taxon>
        <taxon>Datura</taxon>
    </lineage>
</organism>
<evidence type="ECO:0000313" key="3">
    <source>
        <dbReference type="Proteomes" id="UP000823775"/>
    </source>
</evidence>
<name>A0ABS8SUJ3_DATST</name>
<feature type="region of interest" description="Disordered" evidence="1">
    <location>
        <begin position="1"/>
        <end position="43"/>
    </location>
</feature>
<reference evidence="2 3" key="1">
    <citation type="journal article" date="2021" name="BMC Genomics">
        <title>Datura genome reveals duplications of psychoactive alkaloid biosynthetic genes and high mutation rate following tissue culture.</title>
        <authorList>
            <person name="Rajewski A."/>
            <person name="Carter-House D."/>
            <person name="Stajich J."/>
            <person name="Litt A."/>
        </authorList>
    </citation>
    <scope>NUCLEOTIDE SEQUENCE [LARGE SCALE GENOMIC DNA]</scope>
    <source>
        <strain evidence="2">AR-01</strain>
    </source>
</reference>
<dbReference type="Proteomes" id="UP000823775">
    <property type="component" value="Unassembled WGS sequence"/>
</dbReference>
<evidence type="ECO:0000256" key="1">
    <source>
        <dbReference type="SAM" id="MobiDB-lite"/>
    </source>
</evidence>
<comment type="caution">
    <text evidence="2">The sequence shown here is derived from an EMBL/GenBank/DDBJ whole genome shotgun (WGS) entry which is preliminary data.</text>
</comment>
<evidence type="ECO:0000313" key="2">
    <source>
        <dbReference type="EMBL" id="MCD7462159.1"/>
    </source>
</evidence>
<accession>A0ABS8SUJ3</accession>